<dbReference type="GO" id="GO:0016747">
    <property type="term" value="F:acyltransferase activity, transferring groups other than amino-acyl groups"/>
    <property type="evidence" value="ECO:0007669"/>
    <property type="project" value="InterPro"/>
</dbReference>
<evidence type="ECO:0000313" key="4">
    <source>
        <dbReference type="EMBL" id="PWK55707.1"/>
    </source>
</evidence>
<keyword evidence="2" id="KW-0012">Acyltransferase</keyword>
<proteinExistence type="predicted"/>
<evidence type="ECO:0000256" key="2">
    <source>
        <dbReference type="ARBA" id="ARBA00023315"/>
    </source>
</evidence>
<gene>
    <name evidence="4" type="ORF">C8D95_106103</name>
</gene>
<dbReference type="EMBL" id="QGGV01000006">
    <property type="protein sequence ID" value="PWK55707.1"/>
    <property type="molecule type" value="Genomic_DNA"/>
</dbReference>
<dbReference type="AlphaFoldDB" id="A0A316GLI9"/>
<keyword evidence="1 4" id="KW-0808">Transferase</keyword>
<protein>
    <submittedName>
        <fullName evidence="4">Acetyltransferase (GNAT) family protein</fullName>
    </submittedName>
</protein>
<organism evidence="4 5">
    <name type="scientific">Silicimonas algicola</name>
    <dbReference type="NCBI Taxonomy" id="1826607"/>
    <lineage>
        <taxon>Bacteria</taxon>
        <taxon>Pseudomonadati</taxon>
        <taxon>Pseudomonadota</taxon>
        <taxon>Alphaproteobacteria</taxon>
        <taxon>Rhodobacterales</taxon>
        <taxon>Paracoccaceae</taxon>
    </lineage>
</organism>
<dbReference type="PROSITE" id="PS51186">
    <property type="entry name" value="GNAT"/>
    <property type="match status" value="1"/>
</dbReference>
<comment type="caution">
    <text evidence="4">The sequence shown here is derived from an EMBL/GenBank/DDBJ whole genome shotgun (WGS) entry which is preliminary data.</text>
</comment>
<sequence length="167" mass="18780">MERVSKVRTSDEIDTARALVWEFFDSMKERYPDMIDTIDDYFAKQDVAGELADFAARFLPPRGEAFLAWHEGEAVGLVLLKRHGEGDGEMNRMFVRASARGQGLGRALGEALVAEARARGMGTVWLDALYRHVEALPLYESLGFVRYTNTDAFHGSDARVIHMKLVL</sequence>
<dbReference type="PANTHER" id="PTHR43877">
    <property type="entry name" value="AMINOALKYLPHOSPHONATE N-ACETYLTRANSFERASE-RELATED-RELATED"/>
    <property type="match status" value="1"/>
</dbReference>
<evidence type="ECO:0000256" key="1">
    <source>
        <dbReference type="ARBA" id="ARBA00022679"/>
    </source>
</evidence>
<dbReference type="Gene3D" id="3.40.630.30">
    <property type="match status" value="1"/>
</dbReference>
<feature type="domain" description="N-acetyltransferase" evidence="3">
    <location>
        <begin position="22"/>
        <end position="167"/>
    </location>
</feature>
<name>A0A316GLI9_9RHOB</name>
<keyword evidence="5" id="KW-1185">Reference proteome</keyword>
<dbReference type="PANTHER" id="PTHR43877:SF2">
    <property type="entry name" value="AMINOALKYLPHOSPHONATE N-ACETYLTRANSFERASE-RELATED"/>
    <property type="match status" value="1"/>
</dbReference>
<dbReference type="RefSeq" id="WP_206508348.1">
    <property type="nucleotide sequence ID" value="NZ_CP034588.1"/>
</dbReference>
<dbReference type="Proteomes" id="UP000245390">
    <property type="component" value="Unassembled WGS sequence"/>
</dbReference>
<dbReference type="InterPro" id="IPR016181">
    <property type="entry name" value="Acyl_CoA_acyltransferase"/>
</dbReference>
<dbReference type="InterPro" id="IPR050832">
    <property type="entry name" value="Bact_Acetyltransf"/>
</dbReference>
<dbReference type="CDD" id="cd04301">
    <property type="entry name" value="NAT_SF"/>
    <property type="match status" value="1"/>
</dbReference>
<dbReference type="Pfam" id="PF00583">
    <property type="entry name" value="Acetyltransf_1"/>
    <property type="match status" value="1"/>
</dbReference>
<dbReference type="InterPro" id="IPR000182">
    <property type="entry name" value="GNAT_dom"/>
</dbReference>
<reference evidence="4 5" key="1">
    <citation type="submission" date="2018-05" db="EMBL/GenBank/DDBJ databases">
        <title>Genomic Encyclopedia of Type Strains, Phase IV (KMG-IV): sequencing the most valuable type-strain genomes for metagenomic binning, comparative biology and taxonomic classification.</title>
        <authorList>
            <person name="Goeker M."/>
        </authorList>
    </citation>
    <scope>NUCLEOTIDE SEQUENCE [LARGE SCALE GENOMIC DNA]</scope>
    <source>
        <strain evidence="4 5">DSM 103371</strain>
    </source>
</reference>
<evidence type="ECO:0000259" key="3">
    <source>
        <dbReference type="PROSITE" id="PS51186"/>
    </source>
</evidence>
<evidence type="ECO:0000313" key="5">
    <source>
        <dbReference type="Proteomes" id="UP000245390"/>
    </source>
</evidence>
<dbReference type="SUPFAM" id="SSF55729">
    <property type="entry name" value="Acyl-CoA N-acyltransferases (Nat)"/>
    <property type="match status" value="1"/>
</dbReference>
<accession>A0A316GLI9</accession>